<dbReference type="EMBL" id="KJ631385">
    <property type="protein sequence ID" value="AIF25984.1"/>
    <property type="molecule type" value="Genomic_DNA"/>
</dbReference>
<protein>
    <submittedName>
        <fullName evidence="2">Putative SAM-dependent methyltransferase</fullName>
    </submittedName>
</protein>
<dbReference type="SUPFAM" id="SSF53335">
    <property type="entry name" value="S-adenosyl-L-methionine-dependent methyltransferases"/>
    <property type="match status" value="1"/>
</dbReference>
<dbReference type="InterPro" id="IPR050508">
    <property type="entry name" value="Methyltransf_Superfamily"/>
</dbReference>
<evidence type="ECO:0000313" key="2">
    <source>
        <dbReference type="EMBL" id="AIF25984.1"/>
    </source>
</evidence>
<organism evidence="2">
    <name type="scientific">uncultured bacterium Ad_113_F04_contig1</name>
    <dbReference type="NCBI Taxonomy" id="1489295"/>
    <lineage>
        <taxon>Bacteria</taxon>
        <taxon>environmental samples</taxon>
    </lineage>
</organism>
<dbReference type="InterPro" id="IPR041698">
    <property type="entry name" value="Methyltransf_25"/>
</dbReference>
<feature type="domain" description="Methyltransferase" evidence="1">
    <location>
        <begin position="48"/>
        <end position="143"/>
    </location>
</feature>
<dbReference type="GO" id="GO:0032259">
    <property type="term" value="P:methylation"/>
    <property type="evidence" value="ECO:0007669"/>
    <property type="project" value="UniProtKB-KW"/>
</dbReference>
<dbReference type="Gene3D" id="3.40.50.150">
    <property type="entry name" value="Vaccinia Virus protein VP39"/>
    <property type="match status" value="1"/>
</dbReference>
<name>A0A0B4N019_9BACT</name>
<keyword evidence="2" id="KW-0808">Transferase</keyword>
<reference evidence="2" key="1">
    <citation type="submission" date="2014-03" db="EMBL/GenBank/DDBJ databases">
        <title>A sequence of cellulolytic fosmid clone of goat rumen metagenome.</title>
        <authorList>
            <person name="Lee K.-T."/>
            <person name="Kim J.-Y."/>
            <person name="Kim Y.-J."/>
            <person name="Ahn J.-H."/>
            <person name="Park M.-N."/>
            <person name="Kim J.-H."/>
            <person name="Kim T.-H."/>
        </authorList>
    </citation>
    <scope>NUCLEOTIDE SEQUENCE</scope>
</reference>
<dbReference type="AlphaFoldDB" id="A0A0B4N019"/>
<dbReference type="Pfam" id="PF13649">
    <property type="entry name" value="Methyltransf_25"/>
    <property type="match status" value="1"/>
</dbReference>
<accession>A0A0B4N019</accession>
<dbReference type="GO" id="GO:0008168">
    <property type="term" value="F:methyltransferase activity"/>
    <property type="evidence" value="ECO:0007669"/>
    <property type="project" value="UniProtKB-KW"/>
</dbReference>
<sequence length="262" mass="29503">MSTRKEIVSGFYGQADEDSRLKRSRHGQLEYATTMAYIHRYAGAGSKVLEVGAGTGRYSIALAKEGMKVTAVELVESNLEVLRENSRGIGGIESYQGDATDLSRFADGSFDMTLVLGPMYHLYEQEEVHRAIDEAIRVTKPGGVIMYAFISVYAIMYANYLQGNWAAGQKENFTDDYRTKHFKEQLFTGYDVEEFEQLFDGKPVERIATAGVDGLLEPIEDCPDFLIRDEDFDAFAAWYLAFAEKRELLGGTSHLLYICRKK</sequence>
<dbReference type="PANTHER" id="PTHR42912">
    <property type="entry name" value="METHYLTRANSFERASE"/>
    <property type="match status" value="1"/>
</dbReference>
<keyword evidence="2" id="KW-0489">Methyltransferase</keyword>
<dbReference type="CDD" id="cd02440">
    <property type="entry name" value="AdoMet_MTases"/>
    <property type="match status" value="1"/>
</dbReference>
<dbReference type="InterPro" id="IPR029063">
    <property type="entry name" value="SAM-dependent_MTases_sf"/>
</dbReference>
<proteinExistence type="predicted"/>
<evidence type="ECO:0000259" key="1">
    <source>
        <dbReference type="Pfam" id="PF13649"/>
    </source>
</evidence>